<reference evidence="1 2" key="1">
    <citation type="submission" date="2020-08" db="EMBL/GenBank/DDBJ databases">
        <title>Novel species isolated from subtropical streams in China.</title>
        <authorList>
            <person name="Lu H."/>
        </authorList>
    </citation>
    <scope>NUCLEOTIDE SEQUENCE [LARGE SCALE GENOMIC DNA]</scope>
    <source>
        <strain evidence="1 2">LX15W</strain>
    </source>
</reference>
<dbReference type="RefSeq" id="WP_186940617.1">
    <property type="nucleotide sequence ID" value="NZ_JACOGA010000002.1"/>
</dbReference>
<dbReference type="InterPro" id="IPR021725">
    <property type="entry name" value="Cdd1"/>
</dbReference>
<evidence type="ECO:0000313" key="2">
    <source>
        <dbReference type="Proteomes" id="UP000624279"/>
    </source>
</evidence>
<dbReference type="Proteomes" id="UP000624279">
    <property type="component" value="Unassembled WGS sequence"/>
</dbReference>
<proteinExistence type="predicted"/>
<comment type="caution">
    <text evidence="1">The sequence shown here is derived from an EMBL/GenBank/DDBJ whole genome shotgun (WGS) entry which is preliminary data.</text>
</comment>
<evidence type="ECO:0000313" key="1">
    <source>
        <dbReference type="EMBL" id="MBC3872638.1"/>
    </source>
</evidence>
<name>A0ABR6Y7N7_9BURK</name>
<protein>
    <submittedName>
        <fullName evidence="1">Helix-hairpin-helix domain-containing protein</fullName>
    </submittedName>
</protein>
<gene>
    <name evidence="1" type="ORF">H8K55_03480</name>
</gene>
<accession>A0ABR6Y7N7</accession>
<keyword evidence="2" id="KW-1185">Reference proteome</keyword>
<dbReference type="EMBL" id="JACOGA010000002">
    <property type="protein sequence ID" value="MBC3872638.1"/>
    <property type="molecule type" value="Genomic_DNA"/>
</dbReference>
<organism evidence="1 2">
    <name type="scientific">Undibacterium flavidum</name>
    <dbReference type="NCBI Taxonomy" id="2762297"/>
    <lineage>
        <taxon>Bacteria</taxon>
        <taxon>Pseudomonadati</taxon>
        <taxon>Pseudomonadota</taxon>
        <taxon>Betaproteobacteria</taxon>
        <taxon>Burkholderiales</taxon>
        <taxon>Oxalobacteraceae</taxon>
        <taxon>Undibacterium</taxon>
    </lineage>
</organism>
<dbReference type="Pfam" id="PF11731">
    <property type="entry name" value="Cdd1"/>
    <property type="match status" value="1"/>
</dbReference>
<sequence>MNPNKVIRENVRQLTDLPNIGKASAADLVLLGITYPQQLIGRDPFQMYQELCVITQQRHDPCVIDVFIAITRFMAGEPPRVWWDFTEERKKILSQARVC</sequence>
<dbReference type="Gene3D" id="1.10.150.20">
    <property type="entry name" value="5' to 3' exonuclease, C-terminal subdomain"/>
    <property type="match status" value="1"/>
</dbReference>